<reference evidence="1 2" key="1">
    <citation type="journal article" date="2015" name="Nature">
        <title>rRNA introns, odd ribosomes, and small enigmatic genomes across a large radiation of phyla.</title>
        <authorList>
            <person name="Brown C.T."/>
            <person name="Hug L.A."/>
            <person name="Thomas B.C."/>
            <person name="Sharon I."/>
            <person name="Castelle C.J."/>
            <person name="Singh A."/>
            <person name="Wilkins M.J."/>
            <person name="Williams K.H."/>
            <person name="Banfield J.F."/>
        </authorList>
    </citation>
    <scope>NUCLEOTIDE SEQUENCE [LARGE SCALE GENOMIC DNA]</scope>
</reference>
<dbReference type="AlphaFoldDB" id="A0A0G0GXT3"/>
<accession>A0A0G0GXT3</accession>
<proteinExistence type="predicted"/>
<protein>
    <submittedName>
        <fullName evidence="1">Uncharacterized protein</fullName>
    </submittedName>
</protein>
<comment type="caution">
    <text evidence="1">The sequence shown here is derived from an EMBL/GenBank/DDBJ whole genome shotgun (WGS) entry which is preliminary data.</text>
</comment>
<organism evidence="1 2">
    <name type="scientific">Candidatus Nomurabacteria bacterium GW2011_GWB1_37_5</name>
    <dbReference type="NCBI Taxonomy" id="1618742"/>
    <lineage>
        <taxon>Bacteria</taxon>
        <taxon>Candidatus Nomuraibacteriota</taxon>
    </lineage>
</organism>
<name>A0A0G0GXT3_9BACT</name>
<dbReference type="EMBL" id="LBTF01000005">
    <property type="protein sequence ID" value="KKQ35783.1"/>
    <property type="molecule type" value="Genomic_DNA"/>
</dbReference>
<evidence type="ECO:0000313" key="2">
    <source>
        <dbReference type="Proteomes" id="UP000033876"/>
    </source>
</evidence>
<dbReference type="Proteomes" id="UP000033876">
    <property type="component" value="Unassembled WGS sequence"/>
</dbReference>
<sequence length="77" mass="9209">MNTITLPKNKYLEILEKQEQLQSNFKVLQNFVFEIAQDEVNEKYLSKLSKIENQISSGQKRTFRDKKDLKSFLKNLR</sequence>
<gene>
    <name evidence="1" type="ORF">US50_C0005G0019</name>
</gene>
<evidence type="ECO:0000313" key="1">
    <source>
        <dbReference type="EMBL" id="KKQ35783.1"/>
    </source>
</evidence>